<accession>A0ABV7PIQ7</accession>
<dbReference type="EMBL" id="JBHRVV010000001">
    <property type="protein sequence ID" value="MFC3457597.1"/>
    <property type="molecule type" value="Genomic_DNA"/>
</dbReference>
<dbReference type="Proteomes" id="UP001595665">
    <property type="component" value="Unassembled WGS sequence"/>
</dbReference>
<comment type="caution">
    <text evidence="1">The sequence shown here is derived from an EMBL/GenBank/DDBJ whole genome shotgun (WGS) entry which is preliminary data.</text>
</comment>
<keyword evidence="2" id="KW-1185">Reference proteome</keyword>
<sequence>MKKSKAKTIDQEYPRFKFAGFGSQGTCFLRVRVRPDGIVVLCSQLLDYYGTSVTNAVEAILVSTIEQLQKDFGLDHLIAARPWWRFRTSRDEFIEQIVRRTVWVEHYPPGAGLAPAGSFALVAFDSGLHPVWNYVSKEVAAAECAVEVEFLEVENERLQYVS</sequence>
<protein>
    <submittedName>
        <fullName evidence="1">Uncharacterized protein</fullName>
    </submittedName>
</protein>
<proteinExistence type="predicted"/>
<reference evidence="2" key="1">
    <citation type="journal article" date="2019" name="Int. J. Syst. Evol. Microbiol.">
        <title>The Global Catalogue of Microorganisms (GCM) 10K type strain sequencing project: providing services to taxonomists for standard genome sequencing and annotation.</title>
        <authorList>
            <consortium name="The Broad Institute Genomics Platform"/>
            <consortium name="The Broad Institute Genome Sequencing Center for Infectious Disease"/>
            <person name="Wu L."/>
            <person name="Ma J."/>
        </authorList>
    </citation>
    <scope>NUCLEOTIDE SEQUENCE [LARGE SCALE GENOMIC DNA]</scope>
    <source>
        <strain evidence="2">CCM 7480</strain>
    </source>
</reference>
<dbReference type="RefSeq" id="WP_312552489.1">
    <property type="nucleotide sequence ID" value="NZ_JBHRVV010000001.1"/>
</dbReference>
<evidence type="ECO:0000313" key="2">
    <source>
        <dbReference type="Proteomes" id="UP001595665"/>
    </source>
</evidence>
<name>A0ABV7PIQ7_9BURK</name>
<gene>
    <name evidence="1" type="ORF">ACFOPH_04970</name>
</gene>
<organism evidence="1 2">
    <name type="scientific">Massilia haematophila</name>
    <dbReference type="NCBI Taxonomy" id="457923"/>
    <lineage>
        <taxon>Bacteria</taxon>
        <taxon>Pseudomonadati</taxon>
        <taxon>Pseudomonadota</taxon>
        <taxon>Betaproteobacteria</taxon>
        <taxon>Burkholderiales</taxon>
        <taxon>Oxalobacteraceae</taxon>
        <taxon>Telluria group</taxon>
        <taxon>Massilia</taxon>
    </lineage>
</organism>
<evidence type="ECO:0000313" key="1">
    <source>
        <dbReference type="EMBL" id="MFC3457597.1"/>
    </source>
</evidence>